<dbReference type="InterPro" id="IPR051209">
    <property type="entry name" value="FAD-bind_Monooxygenase_sf"/>
</dbReference>
<accession>A0A6A6RYS7</accession>
<dbReference type="GO" id="GO:0050660">
    <property type="term" value="F:flavin adenine dinucleotide binding"/>
    <property type="evidence" value="ECO:0007669"/>
    <property type="project" value="InterPro"/>
</dbReference>
<protein>
    <submittedName>
        <fullName evidence="5">FAD/NAD(P)-binding domain-containing protein</fullName>
    </submittedName>
</protein>
<keyword evidence="6" id="KW-1185">Reference proteome</keyword>
<dbReference type="PANTHER" id="PTHR42877">
    <property type="entry name" value="L-ORNITHINE N(5)-MONOOXYGENASE-RELATED"/>
    <property type="match status" value="1"/>
</dbReference>
<dbReference type="GO" id="GO:0050661">
    <property type="term" value="F:NADP binding"/>
    <property type="evidence" value="ECO:0007669"/>
    <property type="project" value="InterPro"/>
</dbReference>
<evidence type="ECO:0000256" key="2">
    <source>
        <dbReference type="ARBA" id="ARBA00022630"/>
    </source>
</evidence>
<evidence type="ECO:0000256" key="3">
    <source>
        <dbReference type="ARBA" id="ARBA00022827"/>
    </source>
</evidence>
<dbReference type="GO" id="GO:0004499">
    <property type="term" value="F:N,N-dimethylaniline monooxygenase activity"/>
    <property type="evidence" value="ECO:0007669"/>
    <property type="project" value="InterPro"/>
</dbReference>
<dbReference type="Proteomes" id="UP000799753">
    <property type="component" value="Unassembled WGS sequence"/>
</dbReference>
<keyword evidence="3" id="KW-0274">FAD</keyword>
<dbReference type="InterPro" id="IPR036188">
    <property type="entry name" value="FAD/NAD-bd_sf"/>
</dbReference>
<dbReference type="PANTHER" id="PTHR42877:SF7">
    <property type="entry name" value="FLAVIN-BINDING MONOOXYGENASE-RELATED"/>
    <property type="match status" value="1"/>
</dbReference>
<evidence type="ECO:0000313" key="6">
    <source>
        <dbReference type="Proteomes" id="UP000799753"/>
    </source>
</evidence>
<sequence>MSAVPNLPEDIPLAAPNGVADGATNGASAASFKLHDTPIDSARRLKVIVIGAGYSGIYLGIRIPERLRNVELVIYDKNAGLGGTWYENKLRMRRTLYPPPDLYILSTLSLTTEPAHSYQYSFEPNPNWSSLYAPAPEIQAYLANTAKKFSADRFIKLSHEITECRWDDATAKWNVQVKNLVTGEIIQDQADVLISARGNLNTAKWPNIEGLNTFKGEVMHSAKWNDKYDFTNKRIGVIGGGSSSIQIVPSLQRLPNTHVTSFARSKTWISPPFGQQLWDKYSFKGFTIPASLRERFISEPEYYEAFRRAVEEDGNGIHAVTMIGTPIQQGAKKVFEEHMKERLKDVPEIYEALLPTFSPGCRRLTPGPGYLEALSQPNVSFVTSPITHMTSDAAHTADGQTHTIDALVCATGFHASTAPPFPLYGSASLPLSTKWESRATNYFSHSIAGFPNLFTMLGPNASIGSGSLTTMIESVGDYAVKMIRKIQKDGIAKMEVKQEREDDFVEIVDAYFKGTVFGENCMSWYKNAAEGTKGEITGLWPGSCLHCIEAMRSPRWEDFEYVYLDELGAGGEDAVGGGGVLGGAGKKKTKRANRLAWLGNGWTVGGLEGKHLAWYLRDEFQDRPVAPRPEEKERFDVRPFSY</sequence>
<dbReference type="Pfam" id="PF00743">
    <property type="entry name" value="FMO-like"/>
    <property type="match status" value="1"/>
</dbReference>
<reference evidence="5" key="1">
    <citation type="journal article" date="2020" name="Stud. Mycol.">
        <title>101 Dothideomycetes genomes: a test case for predicting lifestyles and emergence of pathogens.</title>
        <authorList>
            <person name="Haridas S."/>
            <person name="Albert R."/>
            <person name="Binder M."/>
            <person name="Bloem J."/>
            <person name="Labutti K."/>
            <person name="Salamov A."/>
            <person name="Andreopoulos B."/>
            <person name="Baker S."/>
            <person name="Barry K."/>
            <person name="Bills G."/>
            <person name="Bluhm B."/>
            <person name="Cannon C."/>
            <person name="Castanera R."/>
            <person name="Culley D."/>
            <person name="Daum C."/>
            <person name="Ezra D."/>
            <person name="Gonzalez J."/>
            <person name="Henrissat B."/>
            <person name="Kuo A."/>
            <person name="Liang C."/>
            <person name="Lipzen A."/>
            <person name="Lutzoni F."/>
            <person name="Magnuson J."/>
            <person name="Mondo S."/>
            <person name="Nolan M."/>
            <person name="Ohm R."/>
            <person name="Pangilinan J."/>
            <person name="Park H.-J."/>
            <person name="Ramirez L."/>
            <person name="Alfaro M."/>
            <person name="Sun H."/>
            <person name="Tritt A."/>
            <person name="Yoshinaga Y."/>
            <person name="Zwiers L.-H."/>
            <person name="Turgeon B."/>
            <person name="Goodwin S."/>
            <person name="Spatafora J."/>
            <person name="Crous P."/>
            <person name="Grigoriev I."/>
        </authorList>
    </citation>
    <scope>NUCLEOTIDE SEQUENCE</scope>
    <source>
        <strain evidence="5">CBS 473.64</strain>
    </source>
</reference>
<evidence type="ECO:0000256" key="4">
    <source>
        <dbReference type="ARBA" id="ARBA00023002"/>
    </source>
</evidence>
<dbReference type="SUPFAM" id="SSF51905">
    <property type="entry name" value="FAD/NAD(P)-binding domain"/>
    <property type="match status" value="3"/>
</dbReference>
<comment type="similarity">
    <text evidence="1">Belongs to the FAD-binding monooxygenase family.</text>
</comment>
<name>A0A6A6RYS7_9PLEO</name>
<dbReference type="EMBL" id="MU006787">
    <property type="protein sequence ID" value="KAF2639348.1"/>
    <property type="molecule type" value="Genomic_DNA"/>
</dbReference>
<evidence type="ECO:0000256" key="1">
    <source>
        <dbReference type="ARBA" id="ARBA00010139"/>
    </source>
</evidence>
<dbReference type="InterPro" id="IPR020946">
    <property type="entry name" value="Flavin_mOase-like"/>
</dbReference>
<gene>
    <name evidence="5" type="ORF">P280DRAFT_519536</name>
</gene>
<evidence type="ECO:0000313" key="5">
    <source>
        <dbReference type="EMBL" id="KAF2639348.1"/>
    </source>
</evidence>
<proteinExistence type="inferred from homology"/>
<keyword evidence="2" id="KW-0285">Flavoprotein</keyword>
<dbReference type="AlphaFoldDB" id="A0A6A6RYS7"/>
<organism evidence="5 6">
    <name type="scientific">Massarina eburnea CBS 473.64</name>
    <dbReference type="NCBI Taxonomy" id="1395130"/>
    <lineage>
        <taxon>Eukaryota</taxon>
        <taxon>Fungi</taxon>
        <taxon>Dikarya</taxon>
        <taxon>Ascomycota</taxon>
        <taxon>Pezizomycotina</taxon>
        <taxon>Dothideomycetes</taxon>
        <taxon>Pleosporomycetidae</taxon>
        <taxon>Pleosporales</taxon>
        <taxon>Massarineae</taxon>
        <taxon>Massarinaceae</taxon>
        <taxon>Massarina</taxon>
    </lineage>
</organism>
<dbReference type="OrthoDB" id="74360at2759"/>
<keyword evidence="4" id="KW-0560">Oxidoreductase</keyword>
<dbReference type="Gene3D" id="3.50.50.60">
    <property type="entry name" value="FAD/NAD(P)-binding domain"/>
    <property type="match status" value="2"/>
</dbReference>